<evidence type="ECO:0000313" key="2">
    <source>
        <dbReference type="Proteomes" id="UP000005744"/>
    </source>
</evidence>
<gene>
    <name evidence="1" type="ORF">BegalDRAFT_0419</name>
</gene>
<reference evidence="1 2" key="1">
    <citation type="submission" date="2011-11" db="EMBL/GenBank/DDBJ databases">
        <title>Improved High-Quality Draft sequence of Beggiatoa alba B18lD.</title>
        <authorList>
            <consortium name="US DOE Joint Genome Institute"/>
            <person name="Lucas S."/>
            <person name="Han J."/>
            <person name="Lapidus A."/>
            <person name="Cheng J.-F."/>
            <person name="Goodwin L."/>
            <person name="Pitluck S."/>
            <person name="Peters L."/>
            <person name="Mikhailova N."/>
            <person name="Held B."/>
            <person name="Detter J.C."/>
            <person name="Han C."/>
            <person name="Tapia R."/>
            <person name="Land M."/>
            <person name="Hauser L."/>
            <person name="Kyrpides N."/>
            <person name="Ivanova N."/>
            <person name="Pagani I."/>
            <person name="Samuel K."/>
            <person name="Teske A."/>
            <person name="Mueller J."/>
            <person name="Woyke T."/>
        </authorList>
    </citation>
    <scope>NUCLEOTIDE SEQUENCE [LARGE SCALE GENOMIC DNA]</scope>
    <source>
        <strain evidence="1 2">B18LD</strain>
    </source>
</reference>
<accession>I3CCJ5</accession>
<dbReference type="eggNOG" id="ENOG5032X6X">
    <property type="taxonomic scope" value="Bacteria"/>
</dbReference>
<organism evidence="1 2">
    <name type="scientific">Beggiatoa alba B18LD</name>
    <dbReference type="NCBI Taxonomy" id="395493"/>
    <lineage>
        <taxon>Bacteria</taxon>
        <taxon>Pseudomonadati</taxon>
        <taxon>Pseudomonadota</taxon>
        <taxon>Gammaproteobacteria</taxon>
        <taxon>Thiotrichales</taxon>
        <taxon>Thiotrichaceae</taxon>
        <taxon>Beggiatoa</taxon>
    </lineage>
</organism>
<dbReference type="RefSeq" id="WP_002683173.1">
    <property type="nucleotide sequence ID" value="NZ_JH600070.1"/>
</dbReference>
<sequence>MSLITRLPFLIPRVITWAEEVANQVAISGVALTATQIADAKIVGVQQPERIRLLIVDTIPLPEEAELHAAAQQIGFLSDNISGLTLGYAILIRSGYLNRTLLSHECRHVAQCEQAGSMDIFLSIYLTTVVLMGYENCPFEQDAWMHELS</sequence>
<dbReference type="AlphaFoldDB" id="I3CCJ5"/>
<dbReference type="EMBL" id="JH600070">
    <property type="protein sequence ID" value="EIJ41338.1"/>
    <property type="molecule type" value="Genomic_DNA"/>
</dbReference>
<dbReference type="STRING" id="395493.BegalDRAFT_0419"/>
<evidence type="ECO:0000313" key="1">
    <source>
        <dbReference type="EMBL" id="EIJ41338.1"/>
    </source>
</evidence>
<name>I3CCJ5_9GAMM</name>
<evidence type="ECO:0008006" key="3">
    <source>
        <dbReference type="Google" id="ProtNLM"/>
    </source>
</evidence>
<dbReference type="OrthoDB" id="196110at2"/>
<keyword evidence="2" id="KW-1185">Reference proteome</keyword>
<proteinExistence type="predicted"/>
<protein>
    <recommendedName>
        <fullName evidence="3">DUF4157 domain-containing protein</fullName>
    </recommendedName>
</protein>
<dbReference type="HOGENOM" id="CLU_118469_0_0_6"/>
<dbReference type="Proteomes" id="UP000005744">
    <property type="component" value="Unassembled WGS sequence"/>
</dbReference>